<reference evidence="1" key="2">
    <citation type="submission" date="2015-06" db="UniProtKB">
        <authorList>
            <consortium name="EnsemblProtists"/>
        </authorList>
    </citation>
    <scope>IDENTIFICATION</scope>
    <source>
        <strain evidence="1">Emoy2</strain>
    </source>
</reference>
<accession>M4C2W1</accession>
<dbReference type="Proteomes" id="UP000011713">
    <property type="component" value="Unassembled WGS sequence"/>
</dbReference>
<dbReference type="VEuPathDB" id="FungiDB:HpaG813427"/>
<evidence type="ECO:0000313" key="1">
    <source>
        <dbReference type="EnsemblProtists" id="HpaP813427"/>
    </source>
</evidence>
<dbReference type="OMA" id="KCFQRGL"/>
<dbReference type="AlphaFoldDB" id="M4C2W1"/>
<dbReference type="HOGENOM" id="CLU_119303_0_0_1"/>
<dbReference type="EMBL" id="JH598142">
    <property type="status" value="NOT_ANNOTATED_CDS"/>
    <property type="molecule type" value="Genomic_DNA"/>
</dbReference>
<sequence length="143" mass="16430">MQFPQAKADKSVVDAPRLGKFTSLTYLSKKLHHLIHRKHRDTIACEEDEERPDNKRSIRDLYRVRESRAFSSMTSVDELAKASTAGSTVTLTQSTLVAAEHHKPSKEQRWCTNCSKCFQRGLSRYDQYCGLDCKTAHRMRQIA</sequence>
<dbReference type="InParanoid" id="M4C2W1"/>
<dbReference type="EnsemblProtists" id="HpaT813427">
    <property type="protein sequence ID" value="HpaP813427"/>
    <property type="gene ID" value="HpaG813427"/>
</dbReference>
<reference evidence="2" key="1">
    <citation type="journal article" date="2010" name="Science">
        <title>Signatures of adaptation to obligate biotrophy in the Hyaloperonospora arabidopsidis genome.</title>
        <authorList>
            <person name="Baxter L."/>
            <person name="Tripathy S."/>
            <person name="Ishaque N."/>
            <person name="Boot N."/>
            <person name="Cabral A."/>
            <person name="Kemen E."/>
            <person name="Thines M."/>
            <person name="Ah-Fong A."/>
            <person name="Anderson R."/>
            <person name="Badejoko W."/>
            <person name="Bittner-Eddy P."/>
            <person name="Boore J.L."/>
            <person name="Chibucos M.C."/>
            <person name="Coates M."/>
            <person name="Dehal P."/>
            <person name="Delehaunty K."/>
            <person name="Dong S."/>
            <person name="Downton P."/>
            <person name="Dumas B."/>
            <person name="Fabro G."/>
            <person name="Fronick C."/>
            <person name="Fuerstenberg S.I."/>
            <person name="Fulton L."/>
            <person name="Gaulin E."/>
            <person name="Govers F."/>
            <person name="Hughes L."/>
            <person name="Humphray S."/>
            <person name="Jiang R.H."/>
            <person name="Judelson H."/>
            <person name="Kamoun S."/>
            <person name="Kyung K."/>
            <person name="Meijer H."/>
            <person name="Minx P."/>
            <person name="Morris P."/>
            <person name="Nelson J."/>
            <person name="Phuntumart V."/>
            <person name="Qutob D."/>
            <person name="Rehmany A."/>
            <person name="Rougon-Cardoso A."/>
            <person name="Ryden P."/>
            <person name="Torto-Alalibo T."/>
            <person name="Studholme D."/>
            <person name="Wang Y."/>
            <person name="Win J."/>
            <person name="Wood J."/>
            <person name="Clifton S.W."/>
            <person name="Rogers J."/>
            <person name="Van den Ackerveken G."/>
            <person name="Jones J.D."/>
            <person name="McDowell J.M."/>
            <person name="Beynon J."/>
            <person name="Tyler B.M."/>
        </authorList>
    </citation>
    <scope>NUCLEOTIDE SEQUENCE [LARGE SCALE GENOMIC DNA]</scope>
    <source>
        <strain evidence="2">Emoy2</strain>
    </source>
</reference>
<keyword evidence="2" id="KW-1185">Reference proteome</keyword>
<dbReference type="eggNOG" id="ENOG502S8AR">
    <property type="taxonomic scope" value="Eukaryota"/>
</dbReference>
<organism evidence="1 2">
    <name type="scientific">Hyaloperonospora arabidopsidis (strain Emoy2)</name>
    <name type="common">Downy mildew agent</name>
    <name type="synonym">Peronospora arabidopsidis</name>
    <dbReference type="NCBI Taxonomy" id="559515"/>
    <lineage>
        <taxon>Eukaryota</taxon>
        <taxon>Sar</taxon>
        <taxon>Stramenopiles</taxon>
        <taxon>Oomycota</taxon>
        <taxon>Peronosporomycetes</taxon>
        <taxon>Peronosporales</taxon>
        <taxon>Peronosporaceae</taxon>
        <taxon>Hyaloperonospora</taxon>
    </lineage>
</organism>
<evidence type="ECO:0000313" key="2">
    <source>
        <dbReference type="Proteomes" id="UP000011713"/>
    </source>
</evidence>
<name>M4C2W1_HYAAE</name>
<protein>
    <submittedName>
        <fullName evidence="1">Uncharacterized protein</fullName>
    </submittedName>
</protein>
<proteinExistence type="predicted"/>